<reference evidence="1 2" key="1">
    <citation type="journal article" date="2024" name="bioRxiv">
        <title>A reference genome for Trichogramma kaykai: A tiny desert-dwelling parasitoid wasp with competing sex-ratio distorters.</title>
        <authorList>
            <person name="Culotta J."/>
            <person name="Lindsey A.R."/>
        </authorList>
    </citation>
    <scope>NUCLEOTIDE SEQUENCE [LARGE SCALE GENOMIC DNA]</scope>
    <source>
        <strain evidence="1 2">KSX58</strain>
    </source>
</reference>
<sequence>MENENYSIRADGIRYGIPESTIRQRLKSSTPRVNRLSSPSFGRLPVFNKEQESMLKDKVLKASDLYHGVTPRQCKSIAFNLAEKC</sequence>
<accession>A0ABD2WY21</accession>
<evidence type="ECO:0000313" key="1">
    <source>
        <dbReference type="EMBL" id="KAL3397913.1"/>
    </source>
</evidence>
<organism evidence="1 2">
    <name type="scientific">Trichogramma kaykai</name>
    <dbReference type="NCBI Taxonomy" id="54128"/>
    <lineage>
        <taxon>Eukaryota</taxon>
        <taxon>Metazoa</taxon>
        <taxon>Ecdysozoa</taxon>
        <taxon>Arthropoda</taxon>
        <taxon>Hexapoda</taxon>
        <taxon>Insecta</taxon>
        <taxon>Pterygota</taxon>
        <taxon>Neoptera</taxon>
        <taxon>Endopterygota</taxon>
        <taxon>Hymenoptera</taxon>
        <taxon>Apocrita</taxon>
        <taxon>Proctotrupomorpha</taxon>
        <taxon>Chalcidoidea</taxon>
        <taxon>Trichogrammatidae</taxon>
        <taxon>Trichogramma</taxon>
    </lineage>
</organism>
<dbReference type="Proteomes" id="UP001627154">
    <property type="component" value="Unassembled WGS sequence"/>
</dbReference>
<comment type="caution">
    <text evidence="1">The sequence shown here is derived from an EMBL/GenBank/DDBJ whole genome shotgun (WGS) entry which is preliminary data.</text>
</comment>
<evidence type="ECO:0008006" key="3">
    <source>
        <dbReference type="Google" id="ProtNLM"/>
    </source>
</evidence>
<gene>
    <name evidence="1" type="ORF">TKK_008151</name>
</gene>
<dbReference type="EMBL" id="JBJJXI010000060">
    <property type="protein sequence ID" value="KAL3397913.1"/>
    <property type="molecule type" value="Genomic_DNA"/>
</dbReference>
<evidence type="ECO:0000313" key="2">
    <source>
        <dbReference type="Proteomes" id="UP001627154"/>
    </source>
</evidence>
<keyword evidence="2" id="KW-1185">Reference proteome</keyword>
<proteinExistence type="predicted"/>
<protein>
    <recommendedName>
        <fullName evidence="3">HTH psq-type domain-containing protein</fullName>
    </recommendedName>
</protein>
<name>A0ABD2WY21_9HYME</name>
<dbReference type="AlphaFoldDB" id="A0ABD2WY21"/>